<dbReference type="GO" id="GO:0005886">
    <property type="term" value="C:plasma membrane"/>
    <property type="evidence" value="ECO:0007669"/>
    <property type="project" value="UniProtKB-SubCell"/>
</dbReference>
<keyword evidence="2" id="KW-0732">Signal</keyword>
<keyword evidence="2" id="KW-1134">Transmembrane beta strand</keyword>
<feature type="signal peptide" evidence="2">
    <location>
        <begin position="1"/>
        <end position="16"/>
    </location>
</feature>
<dbReference type="InterPro" id="IPR003423">
    <property type="entry name" value="OMP_efflux"/>
</dbReference>
<feature type="chain" id="PRO_5038173292" evidence="2">
    <location>
        <begin position="17"/>
        <end position="469"/>
    </location>
</feature>
<keyword evidence="2" id="KW-0564">Palmitate</keyword>
<dbReference type="KEGG" id="lamb:KBB96_13215"/>
<comment type="similarity">
    <text evidence="1 2">Belongs to the outer membrane factor (OMF) (TC 1.B.17) family.</text>
</comment>
<dbReference type="PANTHER" id="PTHR30203">
    <property type="entry name" value="OUTER MEMBRANE CATION EFFLUX PROTEIN"/>
    <property type="match status" value="1"/>
</dbReference>
<dbReference type="PANTHER" id="PTHR30203:SF33">
    <property type="entry name" value="BLR4455 PROTEIN"/>
    <property type="match status" value="1"/>
</dbReference>
<name>A0A975IY72_9BACT</name>
<dbReference type="RefSeq" id="WP_211629918.1">
    <property type="nucleotide sequence ID" value="NZ_CP073100.1"/>
</dbReference>
<dbReference type="EMBL" id="CP073100">
    <property type="protein sequence ID" value="QUE49829.1"/>
    <property type="molecule type" value="Genomic_DNA"/>
</dbReference>
<accession>A0A975IY72</accession>
<protein>
    <submittedName>
        <fullName evidence="3">Efflux transporter outer membrane subunit</fullName>
    </submittedName>
</protein>
<evidence type="ECO:0000313" key="4">
    <source>
        <dbReference type="Proteomes" id="UP000676169"/>
    </source>
</evidence>
<dbReference type="GO" id="GO:0015562">
    <property type="term" value="F:efflux transmembrane transporter activity"/>
    <property type="evidence" value="ECO:0007669"/>
    <property type="project" value="InterPro"/>
</dbReference>
<evidence type="ECO:0000256" key="1">
    <source>
        <dbReference type="ARBA" id="ARBA00007613"/>
    </source>
</evidence>
<dbReference type="PROSITE" id="PS51257">
    <property type="entry name" value="PROKAR_LIPOPROTEIN"/>
    <property type="match status" value="1"/>
</dbReference>
<dbReference type="InterPro" id="IPR010131">
    <property type="entry name" value="MdtP/NodT-like"/>
</dbReference>
<sequence>MKPVLLLPLAATFALTACKVGPNFQFPNLSGGSKWKESSVSHNARLPDDWWRLFGDAELTRLINRSLAANNDLAAAKSRLDTSRALVGLDRARLFPTLDLSGSGGISRQSSDSVTSNVPSAFASSIPLENQRYRSTFNLAYDPDLWGRNKRAVEASSAEADASAALVDAQRLGIAAEVARQYFLLRGLDAQEGVLQATLKTRKQSLDIQKSKTDAGLTDGIATSSARTELELANNDLASVQRQRGAAEHALAVLCGTTPSSFSVSHRGPSGSMPSIRPGLPADVLARRPDVRASEQKLRAANARIGVAQAAFYPNFSLSADAGFESLDITRFLNWENRVLSLGANVAAPIFDAGTNKSNYAAARSRYDEAMAAHRQTLLVALREVEDALVDLKGLAASRRSLDAALTSARDTKRLTQERYDKGLTSYLDVVETDRTVLRVELALAQVDSQQRITLAALAKALGGGWSGK</sequence>
<proteinExistence type="inferred from homology"/>
<keyword evidence="2" id="KW-0472">Membrane</keyword>
<gene>
    <name evidence="3" type="ORF">KBB96_13215</name>
</gene>
<comment type="subcellular location">
    <subcellularLocation>
        <location evidence="2">Cell membrane</location>
        <topology evidence="2">Lipid-anchor</topology>
    </subcellularLocation>
</comment>
<dbReference type="Pfam" id="PF02321">
    <property type="entry name" value="OEP"/>
    <property type="match status" value="2"/>
</dbReference>
<dbReference type="Proteomes" id="UP000676169">
    <property type="component" value="Chromosome"/>
</dbReference>
<keyword evidence="2" id="KW-0449">Lipoprotein</keyword>
<dbReference type="Gene3D" id="1.20.1600.10">
    <property type="entry name" value="Outer membrane efflux proteins (OEP)"/>
    <property type="match status" value="1"/>
</dbReference>
<dbReference type="AlphaFoldDB" id="A0A975IY72"/>
<dbReference type="Gene3D" id="2.20.200.10">
    <property type="entry name" value="Outer membrane efflux proteins (OEP)"/>
    <property type="match status" value="1"/>
</dbReference>
<dbReference type="SUPFAM" id="SSF56954">
    <property type="entry name" value="Outer membrane efflux proteins (OEP)"/>
    <property type="match status" value="1"/>
</dbReference>
<keyword evidence="4" id="KW-1185">Reference proteome</keyword>
<organism evidence="3 4">
    <name type="scientific">Luteolibacter ambystomatis</name>
    <dbReference type="NCBI Taxonomy" id="2824561"/>
    <lineage>
        <taxon>Bacteria</taxon>
        <taxon>Pseudomonadati</taxon>
        <taxon>Verrucomicrobiota</taxon>
        <taxon>Verrucomicrobiia</taxon>
        <taxon>Verrucomicrobiales</taxon>
        <taxon>Verrucomicrobiaceae</taxon>
        <taxon>Luteolibacter</taxon>
    </lineage>
</organism>
<keyword evidence="2" id="KW-0812">Transmembrane</keyword>
<evidence type="ECO:0000256" key="2">
    <source>
        <dbReference type="RuleBase" id="RU362097"/>
    </source>
</evidence>
<evidence type="ECO:0000313" key="3">
    <source>
        <dbReference type="EMBL" id="QUE49829.1"/>
    </source>
</evidence>
<reference evidence="3" key="1">
    <citation type="submission" date="2021-04" db="EMBL/GenBank/DDBJ databases">
        <title>Luteolibacter sp. 32A isolated from the skin of an Anderson's salamander (Ambystoma andersonii).</title>
        <authorList>
            <person name="Spergser J."/>
            <person name="Busse H.-J."/>
        </authorList>
    </citation>
    <scope>NUCLEOTIDE SEQUENCE</scope>
    <source>
        <strain evidence="3">32A</strain>
    </source>
</reference>
<dbReference type="NCBIfam" id="TIGR01845">
    <property type="entry name" value="outer_NodT"/>
    <property type="match status" value="1"/>
</dbReference>